<dbReference type="EMBL" id="ADGI01000061">
    <property type="protein sequence ID" value="EGV29560.1"/>
    <property type="molecule type" value="Genomic_DNA"/>
</dbReference>
<dbReference type="HOGENOM" id="CLU_2701735_0_0_10"/>
<organism evidence="1 2">
    <name type="scientific">Segatella oulorum F0390</name>
    <dbReference type="NCBI Taxonomy" id="702438"/>
    <lineage>
        <taxon>Bacteria</taxon>
        <taxon>Pseudomonadati</taxon>
        <taxon>Bacteroidota</taxon>
        <taxon>Bacteroidia</taxon>
        <taxon>Bacteroidales</taxon>
        <taxon>Prevotellaceae</taxon>
        <taxon>Segatella</taxon>
    </lineage>
</organism>
<comment type="caution">
    <text evidence="1">The sequence shown here is derived from an EMBL/GenBank/DDBJ whole genome shotgun (WGS) entry which is preliminary data.</text>
</comment>
<gene>
    <name evidence="1" type="ORF">HMPREF9431_01912</name>
</gene>
<keyword evidence="2" id="KW-1185">Reference proteome</keyword>
<evidence type="ECO:0008006" key="3">
    <source>
        <dbReference type="Google" id="ProtNLM"/>
    </source>
</evidence>
<sequence>MRTTFKVSFYLRSNYENKEGKSPVMLRVFLNGVVSKKVCKLTIILIFALSNKKQQEYGTYTRTNFGNYFELHK</sequence>
<name>G1WDL1_9BACT</name>
<reference evidence="1 2" key="1">
    <citation type="submission" date="2011-07" db="EMBL/GenBank/DDBJ databases">
        <title>The Genome Sequence of Prevotella oulorum F0390.</title>
        <authorList>
            <consortium name="The Broad Institute Genome Sequencing Platform"/>
            <consortium name="The Broad Institute Genome Sequencing Center for Infectious Disease"/>
            <person name="Earl A."/>
            <person name="Ward D."/>
            <person name="Feldgarden M."/>
            <person name="Gevers D."/>
            <person name="Izard J."/>
            <person name="Ganesan A."/>
            <person name="Baranova O.V."/>
            <person name="Blanton J.M."/>
            <person name="Tanner A.C."/>
            <person name="Dewhirst F.E."/>
            <person name="Young S.K."/>
            <person name="Zeng Q."/>
            <person name="Gargeya S."/>
            <person name="Fitzgerald M."/>
            <person name="Haas B."/>
            <person name="Abouelleil A."/>
            <person name="Alvarado L."/>
            <person name="Arachchi H.M."/>
            <person name="Berlin A."/>
            <person name="Brown A."/>
            <person name="Chapman S.B."/>
            <person name="Chen Z."/>
            <person name="Dunbar C."/>
            <person name="Freedman E."/>
            <person name="Gearin G."/>
            <person name="Gellesch M."/>
            <person name="Goldberg J."/>
            <person name="Griggs A."/>
            <person name="Gujja S."/>
            <person name="Heiman D."/>
            <person name="Howarth C."/>
            <person name="Larson L."/>
            <person name="Lui A."/>
            <person name="MacDonald P.J.P."/>
            <person name="Mehta T."/>
            <person name="Montmayeur A."/>
            <person name="Murphy C."/>
            <person name="Neiman D."/>
            <person name="Pearson M."/>
            <person name="Priest M."/>
            <person name="Roberts A."/>
            <person name="Saif S."/>
            <person name="Shea T."/>
            <person name="Shenoy N."/>
            <person name="Sisk P."/>
            <person name="Stolte C."/>
            <person name="Sykes S."/>
            <person name="Wortman J."/>
            <person name="Nusbaum C."/>
            <person name="Birren B."/>
        </authorList>
    </citation>
    <scope>NUCLEOTIDE SEQUENCE [LARGE SCALE GENOMIC DNA]</scope>
    <source>
        <strain evidence="1 2">F0390</strain>
    </source>
</reference>
<evidence type="ECO:0000313" key="1">
    <source>
        <dbReference type="EMBL" id="EGV29560.1"/>
    </source>
</evidence>
<evidence type="ECO:0000313" key="2">
    <source>
        <dbReference type="Proteomes" id="UP000005141"/>
    </source>
</evidence>
<dbReference type="AlphaFoldDB" id="G1WDL1"/>
<dbReference type="Proteomes" id="UP000005141">
    <property type="component" value="Unassembled WGS sequence"/>
</dbReference>
<accession>G1WDL1</accession>
<protein>
    <recommendedName>
        <fullName evidence="3">Arm DNA-binding domain-containing protein</fullName>
    </recommendedName>
</protein>
<proteinExistence type="predicted"/>
<dbReference type="OrthoDB" id="1098628at2"/>